<dbReference type="PANTHER" id="PTHR48043:SF145">
    <property type="entry name" value="FI06409P-RELATED"/>
    <property type="match status" value="1"/>
</dbReference>
<dbReference type="GO" id="GO:0016020">
    <property type="term" value="C:membrane"/>
    <property type="evidence" value="ECO:0007669"/>
    <property type="project" value="UniProtKB-SubCell"/>
</dbReference>
<dbReference type="GO" id="GO:0015020">
    <property type="term" value="F:glucuronosyltransferase activity"/>
    <property type="evidence" value="ECO:0007669"/>
    <property type="project" value="UniProtKB-EC"/>
</dbReference>
<proteinExistence type="inferred from homology"/>
<name>A0A1B6MSE3_9HEMI</name>
<evidence type="ECO:0000256" key="8">
    <source>
        <dbReference type="ARBA" id="ARBA00023136"/>
    </source>
</evidence>
<evidence type="ECO:0000313" key="13">
    <source>
        <dbReference type="EMBL" id="JAT38861.1"/>
    </source>
</evidence>
<evidence type="ECO:0000256" key="9">
    <source>
        <dbReference type="ARBA" id="ARBA00023180"/>
    </source>
</evidence>
<dbReference type="GO" id="GO:0005783">
    <property type="term" value="C:endoplasmic reticulum"/>
    <property type="evidence" value="ECO:0007669"/>
    <property type="project" value="UniProtKB-SubCell"/>
</dbReference>
<keyword evidence="5 12" id="KW-0812">Transmembrane</keyword>
<keyword evidence="8 12" id="KW-0472">Membrane</keyword>
<protein>
    <recommendedName>
        <fullName evidence="12">UDP-glucuronosyltransferase</fullName>
        <ecNumber evidence="12">2.4.1.17</ecNumber>
    </recommendedName>
</protein>
<keyword evidence="9" id="KW-0325">Glycoprotein</keyword>
<dbReference type="EMBL" id="GEBQ01001116">
    <property type="protein sequence ID" value="JAT38861.1"/>
    <property type="molecule type" value="Transcribed_RNA"/>
</dbReference>
<dbReference type="AlphaFoldDB" id="A0A1B6MSE3"/>
<keyword evidence="3 11" id="KW-0328">Glycosyltransferase</keyword>
<comment type="subcellular location">
    <subcellularLocation>
        <location evidence="10">Endomembrane system</location>
        <topology evidence="10">Single-pass type I membrane protein</topology>
    </subcellularLocation>
    <subcellularLocation>
        <location evidence="1">Endoplasmic reticulum</location>
    </subcellularLocation>
    <subcellularLocation>
        <location evidence="12">Membrane</location>
        <topology evidence="12">Single-pass membrane protein</topology>
    </subcellularLocation>
</comment>
<dbReference type="InterPro" id="IPR050271">
    <property type="entry name" value="UDP-glycosyltransferase"/>
</dbReference>
<comment type="catalytic activity">
    <reaction evidence="12">
        <text>glucuronate acceptor + UDP-alpha-D-glucuronate = acceptor beta-D-glucuronoside + UDP + H(+)</text>
        <dbReference type="Rhea" id="RHEA:21032"/>
        <dbReference type="ChEBI" id="CHEBI:15378"/>
        <dbReference type="ChEBI" id="CHEBI:58052"/>
        <dbReference type="ChEBI" id="CHEBI:58223"/>
        <dbReference type="ChEBI" id="CHEBI:132367"/>
        <dbReference type="ChEBI" id="CHEBI:132368"/>
        <dbReference type="EC" id="2.4.1.17"/>
    </reaction>
</comment>
<evidence type="ECO:0000256" key="10">
    <source>
        <dbReference type="ARBA" id="ARBA00046288"/>
    </source>
</evidence>
<gene>
    <name evidence="13" type="ORF">g.34712</name>
</gene>
<dbReference type="SUPFAM" id="SSF53756">
    <property type="entry name" value="UDP-Glycosyltransferase/glycogen phosphorylase"/>
    <property type="match status" value="1"/>
</dbReference>
<dbReference type="InterPro" id="IPR002213">
    <property type="entry name" value="UDP_glucos_trans"/>
</dbReference>
<reference evidence="13" key="1">
    <citation type="submission" date="2015-11" db="EMBL/GenBank/DDBJ databases">
        <title>De novo transcriptome assembly of four potential Pierce s Disease insect vectors from Arizona vineyards.</title>
        <authorList>
            <person name="Tassone E.E."/>
        </authorList>
    </citation>
    <scope>NUCLEOTIDE SEQUENCE</scope>
</reference>
<dbReference type="PANTHER" id="PTHR48043">
    <property type="entry name" value="EG:EG0003.4 PROTEIN-RELATED"/>
    <property type="match status" value="1"/>
</dbReference>
<evidence type="ECO:0000256" key="11">
    <source>
        <dbReference type="RuleBase" id="RU003718"/>
    </source>
</evidence>
<dbReference type="Gene3D" id="3.40.50.2000">
    <property type="entry name" value="Glycogen Phosphorylase B"/>
    <property type="match status" value="1"/>
</dbReference>
<keyword evidence="7 12" id="KW-1133">Transmembrane helix</keyword>
<evidence type="ECO:0000256" key="6">
    <source>
        <dbReference type="ARBA" id="ARBA00022824"/>
    </source>
</evidence>
<keyword evidence="4 11" id="KW-0808">Transferase</keyword>
<evidence type="ECO:0000256" key="12">
    <source>
        <dbReference type="RuleBase" id="RU362059"/>
    </source>
</evidence>
<dbReference type="EC" id="2.4.1.17" evidence="12"/>
<feature type="non-terminal residue" evidence="13">
    <location>
        <position position="1"/>
    </location>
</feature>
<dbReference type="FunFam" id="3.40.50.2000:FF:000050">
    <property type="entry name" value="UDP-glucuronosyltransferase"/>
    <property type="match status" value="1"/>
</dbReference>
<dbReference type="InterPro" id="IPR035595">
    <property type="entry name" value="UDP_glycos_trans_CS"/>
</dbReference>
<keyword evidence="6" id="KW-0256">Endoplasmic reticulum</keyword>
<dbReference type="CDD" id="cd03784">
    <property type="entry name" value="GT1_Gtf-like"/>
    <property type="match status" value="1"/>
</dbReference>
<comment type="similarity">
    <text evidence="2 11">Belongs to the UDP-glycosyltransferase family.</text>
</comment>
<evidence type="ECO:0000256" key="4">
    <source>
        <dbReference type="ARBA" id="ARBA00022679"/>
    </source>
</evidence>
<dbReference type="PROSITE" id="PS00375">
    <property type="entry name" value="UDPGT"/>
    <property type="match status" value="1"/>
</dbReference>
<accession>A0A1B6MSE3</accession>
<evidence type="ECO:0000256" key="1">
    <source>
        <dbReference type="ARBA" id="ARBA00004240"/>
    </source>
</evidence>
<evidence type="ECO:0000256" key="7">
    <source>
        <dbReference type="ARBA" id="ARBA00022989"/>
    </source>
</evidence>
<evidence type="ECO:0000256" key="3">
    <source>
        <dbReference type="ARBA" id="ARBA00022676"/>
    </source>
</evidence>
<evidence type="ECO:0000256" key="2">
    <source>
        <dbReference type="ARBA" id="ARBA00009995"/>
    </source>
</evidence>
<dbReference type="Pfam" id="PF00201">
    <property type="entry name" value="UDPGT"/>
    <property type="match status" value="1"/>
</dbReference>
<feature type="transmembrane region" description="Helical" evidence="12">
    <location>
        <begin position="391"/>
        <end position="414"/>
    </location>
</feature>
<evidence type="ECO:0000256" key="5">
    <source>
        <dbReference type="ARBA" id="ARBA00022692"/>
    </source>
</evidence>
<organism evidence="13">
    <name type="scientific">Graphocephala atropunctata</name>
    <dbReference type="NCBI Taxonomy" id="36148"/>
    <lineage>
        <taxon>Eukaryota</taxon>
        <taxon>Metazoa</taxon>
        <taxon>Ecdysozoa</taxon>
        <taxon>Arthropoda</taxon>
        <taxon>Hexapoda</taxon>
        <taxon>Insecta</taxon>
        <taxon>Pterygota</taxon>
        <taxon>Neoptera</taxon>
        <taxon>Paraneoptera</taxon>
        <taxon>Hemiptera</taxon>
        <taxon>Auchenorrhyncha</taxon>
        <taxon>Membracoidea</taxon>
        <taxon>Cicadellidae</taxon>
        <taxon>Cicadellinae</taxon>
        <taxon>Cicadellini</taxon>
        <taxon>Graphocephala</taxon>
    </lineage>
</organism>
<sequence>SNFTFDLAADMGKDPFTNMKQIWDVGNKFCGKILPSRELRDLYNSTAHFDLVITHCFAYECFSAFAHKFNAPLITIVTASALPWSNPRVGNPDHPAYVVNNYIDSHEYMTLYQRSVNTLAWLMSRIVIHPFNYDISNAQIRQYLDPSAPTVQEMISSRTSLVMVNSHFSMLQSRPLVPNFVEIGGIHIKEPKPIPKEIKTFMDGASHGVILFSLGSLVRASSMSNSTLQALMGAFSSLPQRVVFKFEESVDGVPPNVMVRKWIPQRDLLAHPNVRLLMAHGGQSSTIEAVHTGIPMVGMPMFSDQYNNIRTLVLKGAAELMDLRHLTEKKVLSAVTKVLNNPRYKMNAERLSHQFRDRLASPLDTAVYWTEYVLRHQGAPQLRSQLADLPWYRFLLLDVTAFFLSCLLVVLFIIRTIVKCAWLCIISIYTRTRKPKSD</sequence>